<dbReference type="Proteomes" id="UP001219518">
    <property type="component" value="Unassembled WGS sequence"/>
</dbReference>
<organism evidence="2 3">
    <name type="scientific">Frankliniella fusca</name>
    <dbReference type="NCBI Taxonomy" id="407009"/>
    <lineage>
        <taxon>Eukaryota</taxon>
        <taxon>Metazoa</taxon>
        <taxon>Ecdysozoa</taxon>
        <taxon>Arthropoda</taxon>
        <taxon>Hexapoda</taxon>
        <taxon>Insecta</taxon>
        <taxon>Pterygota</taxon>
        <taxon>Neoptera</taxon>
        <taxon>Paraneoptera</taxon>
        <taxon>Thysanoptera</taxon>
        <taxon>Terebrantia</taxon>
        <taxon>Thripoidea</taxon>
        <taxon>Thripidae</taxon>
        <taxon>Frankliniella</taxon>
    </lineage>
</organism>
<protein>
    <submittedName>
        <fullName evidence="2">Splicing factor U2af large subunit B</fullName>
    </submittedName>
</protein>
<name>A0AAE1H4B2_9NEOP</name>
<feature type="compositionally biased region" description="Polar residues" evidence="1">
    <location>
        <begin position="114"/>
        <end position="123"/>
    </location>
</feature>
<dbReference type="EMBL" id="JAHWGI010000349">
    <property type="protein sequence ID" value="KAK3913981.1"/>
    <property type="molecule type" value="Genomic_DNA"/>
</dbReference>
<feature type="region of interest" description="Disordered" evidence="1">
    <location>
        <begin position="83"/>
        <end position="133"/>
    </location>
</feature>
<reference evidence="2" key="2">
    <citation type="journal article" date="2023" name="BMC Genomics">
        <title>Pest status, molecular evolution, and epigenetic factors derived from the genome assembly of Frankliniella fusca, a thysanopteran phytovirus vector.</title>
        <authorList>
            <person name="Catto M.A."/>
            <person name="Labadie P.E."/>
            <person name="Jacobson A.L."/>
            <person name="Kennedy G.G."/>
            <person name="Srinivasan R."/>
            <person name="Hunt B.G."/>
        </authorList>
    </citation>
    <scope>NUCLEOTIDE SEQUENCE</scope>
    <source>
        <strain evidence="2">PL_HMW_Pooled</strain>
    </source>
</reference>
<comment type="caution">
    <text evidence="2">The sequence shown here is derived from an EMBL/GenBank/DDBJ whole genome shotgun (WGS) entry which is preliminary data.</text>
</comment>
<reference evidence="2" key="1">
    <citation type="submission" date="2021-07" db="EMBL/GenBank/DDBJ databases">
        <authorList>
            <person name="Catto M.A."/>
            <person name="Jacobson A."/>
            <person name="Kennedy G."/>
            <person name="Labadie P."/>
            <person name="Hunt B.G."/>
            <person name="Srinivasan R."/>
        </authorList>
    </citation>
    <scope>NUCLEOTIDE SEQUENCE</scope>
    <source>
        <strain evidence="2">PL_HMW_Pooled</strain>
        <tissue evidence="2">Head</tissue>
    </source>
</reference>
<dbReference type="AlphaFoldDB" id="A0AAE1H4B2"/>
<evidence type="ECO:0000256" key="1">
    <source>
        <dbReference type="SAM" id="MobiDB-lite"/>
    </source>
</evidence>
<evidence type="ECO:0000313" key="2">
    <source>
        <dbReference type="EMBL" id="KAK3913981.1"/>
    </source>
</evidence>
<keyword evidence="3" id="KW-1185">Reference proteome</keyword>
<accession>A0AAE1H4B2</accession>
<gene>
    <name evidence="2" type="ORF">KUF71_023394</name>
</gene>
<sequence length="133" mass="15078">ARRAQKSFPFRLGFRISPKPRTVSCFWLLIYVLQCLQRIPCEFQRDLRLSIFGQISKGYSLCIFSDFDGKKIICLKLTGVVQADSSASPDQPPKVKSSEKRRKKNNAVDRDSNTTKASRQPSWFGTGDGHANH</sequence>
<feature type="non-terminal residue" evidence="2">
    <location>
        <position position="1"/>
    </location>
</feature>
<evidence type="ECO:0000313" key="3">
    <source>
        <dbReference type="Proteomes" id="UP001219518"/>
    </source>
</evidence>
<proteinExistence type="predicted"/>